<reference evidence="2 3" key="1">
    <citation type="journal article" date="2009" name="Nature">
        <title>Evolution of pathogenicity and sexual reproduction in eight Candida genomes.</title>
        <authorList>
            <person name="Butler G."/>
            <person name="Rasmussen M.D."/>
            <person name="Lin M.F."/>
            <person name="Santos M.A."/>
            <person name="Sakthikumar S."/>
            <person name="Munro C.A."/>
            <person name="Rheinbay E."/>
            <person name="Grabherr M."/>
            <person name="Forche A."/>
            <person name="Reedy J.L."/>
            <person name="Agrafioti I."/>
            <person name="Arnaud M.B."/>
            <person name="Bates S."/>
            <person name="Brown A.J."/>
            <person name="Brunke S."/>
            <person name="Costanzo M.C."/>
            <person name="Fitzpatrick D.A."/>
            <person name="de Groot P.W."/>
            <person name="Harris D."/>
            <person name="Hoyer L.L."/>
            <person name="Hube B."/>
            <person name="Klis F.M."/>
            <person name="Kodira C."/>
            <person name="Lennard N."/>
            <person name="Logue M.E."/>
            <person name="Martin R."/>
            <person name="Neiman A.M."/>
            <person name="Nikolaou E."/>
            <person name="Quail M.A."/>
            <person name="Quinn J."/>
            <person name="Santos M.C."/>
            <person name="Schmitzberger F.F."/>
            <person name="Sherlock G."/>
            <person name="Shah P."/>
            <person name="Silverstein K.A."/>
            <person name="Skrzypek M.S."/>
            <person name="Soll D."/>
            <person name="Staggs R."/>
            <person name="Stansfield I."/>
            <person name="Stumpf M.P."/>
            <person name="Sudbery P.E."/>
            <person name="Srikantha T."/>
            <person name="Zeng Q."/>
            <person name="Berman J."/>
            <person name="Berriman M."/>
            <person name="Heitman J."/>
            <person name="Gow N.A."/>
            <person name="Lorenz M.C."/>
            <person name="Birren B.W."/>
            <person name="Kellis M."/>
            <person name="Cuomo C.A."/>
        </authorList>
    </citation>
    <scope>NUCLEOTIDE SEQUENCE [LARGE SCALE GENOMIC DNA]</scope>
    <source>
        <strain evidence="3">ATCC MYA-3404 / T1</strain>
    </source>
</reference>
<evidence type="ECO:0000259" key="1">
    <source>
        <dbReference type="Pfam" id="PF12657"/>
    </source>
</evidence>
<dbReference type="VEuPathDB" id="FungiDB:CTRG_01217"/>
<dbReference type="eggNOG" id="ENOG502RQMY">
    <property type="taxonomic scope" value="Eukaryota"/>
</dbReference>
<dbReference type="HOGENOM" id="CLU_369188_0_0_1"/>
<dbReference type="EMBL" id="GG692396">
    <property type="protein sequence ID" value="EER34357.1"/>
    <property type="molecule type" value="Genomic_DNA"/>
</dbReference>
<dbReference type="AlphaFoldDB" id="C5M5T7"/>
<dbReference type="OrthoDB" id="6021743at2759"/>
<accession>C5M5T7</accession>
<dbReference type="Proteomes" id="UP000002037">
    <property type="component" value="Unassembled WGS sequence"/>
</dbReference>
<gene>
    <name evidence="2" type="ORF">CTRG_01217</name>
</gene>
<proteinExistence type="predicted"/>
<organism evidence="2 3">
    <name type="scientific">Candida tropicalis (strain ATCC MYA-3404 / T1)</name>
    <name type="common">Yeast</name>
    <dbReference type="NCBI Taxonomy" id="294747"/>
    <lineage>
        <taxon>Eukaryota</taxon>
        <taxon>Fungi</taxon>
        <taxon>Dikarya</taxon>
        <taxon>Ascomycota</taxon>
        <taxon>Saccharomycotina</taxon>
        <taxon>Pichiomycetes</taxon>
        <taxon>Debaryomycetaceae</taxon>
        <taxon>Candida/Lodderomyces clade</taxon>
        <taxon>Candida</taxon>
    </lineage>
</organism>
<evidence type="ECO:0000313" key="3">
    <source>
        <dbReference type="Proteomes" id="UP000002037"/>
    </source>
</evidence>
<dbReference type="GeneID" id="8297487"/>
<sequence length="701" mass="80390">MSLAKSMKINRVELAASQNTPVAWSDNYQISLNSYTNLKVLEPRLPNYFQTIKGREGKIMFETKEMFSDSDLLNTESIGLLPLGRFNKVLIEDNEEMLNLVAYDPNIVLQQWTPNFENSKDSLLGLLFNSGELLVLGRKNTQNAMAVRINMFDILANKYEVKGDTENMYVRSEVYKKLKIKYFTFSIHDGSLLMTIVDHSNSLLIFTIDPITFDTELKLEKQVAIDIIKIIWSNNSKYLTIVGFDNSLTVFEIADNLENSKELSKATRFKNHRNEYVEYDGKTYLVSTFTGKIFIYELESLAFKESNTDNYSTPTSIVSGVLNGILTLIVPFDSGDIISLKHNLITGETARVALDKTLNAFITKSMYAFQSNSNEESENVEPWFRIFALHALPNDIIGMAYKITQRDTINYKTPGFMDVRLQFLKLSEPIGSGNKVKNTSSVAKVVELCLSNYQNLPVFSNDLSLLRKERSNRFIEQMKTYAEEQLVAIQLGTDIEPLGDFKSTLQSKFIQNPRVIEAQYRFVLAKLLQSPLYQIVRDNPDEIEPIIKKIDDYKQSIENSIVVYLRKLILRFYDGKTVEDEVDKFCLITMYNQLRKLNSELNVQIPEKAEVTINAKYYSETFKVGTDDTIREKSTISSTSGHGWMQCQLTNIPLLAMNNKTDELALFRYIIPDEKMGKITKELLEMIDFCYITGNRIYPLK</sequence>
<dbReference type="STRING" id="294747.C5M5T7"/>
<keyword evidence="3" id="KW-1185">Reference proteome</keyword>
<name>C5M5T7_CANTT</name>
<dbReference type="Pfam" id="PF12657">
    <property type="entry name" value="TFIIIC_delta"/>
    <property type="match status" value="1"/>
</dbReference>
<dbReference type="SUPFAM" id="SSF50978">
    <property type="entry name" value="WD40 repeat-like"/>
    <property type="match status" value="1"/>
</dbReference>
<dbReference type="InterPro" id="IPR024761">
    <property type="entry name" value="TFIIIC_delta_N"/>
</dbReference>
<dbReference type="KEGG" id="ctp:CTRG_01217"/>
<evidence type="ECO:0000313" key="2">
    <source>
        <dbReference type="EMBL" id="EER34357.1"/>
    </source>
</evidence>
<dbReference type="RefSeq" id="XP_002546912.1">
    <property type="nucleotide sequence ID" value="XM_002546866.1"/>
</dbReference>
<protein>
    <recommendedName>
        <fullName evidence="1">Transcription factor IIIC 90kDa subunit N-terminal domain-containing protein</fullName>
    </recommendedName>
</protein>
<feature type="domain" description="Transcription factor IIIC 90kDa subunit N-terminal" evidence="1">
    <location>
        <begin position="24"/>
        <end position="414"/>
    </location>
</feature>
<dbReference type="InterPro" id="IPR036322">
    <property type="entry name" value="WD40_repeat_dom_sf"/>
</dbReference>